<accession>X1DPS7</accession>
<dbReference type="SUPFAM" id="SSF51230">
    <property type="entry name" value="Single hybrid motif"/>
    <property type="match status" value="1"/>
</dbReference>
<organism evidence="3">
    <name type="scientific">marine sediment metagenome</name>
    <dbReference type="NCBI Taxonomy" id="412755"/>
    <lineage>
        <taxon>unclassified sequences</taxon>
        <taxon>metagenomes</taxon>
        <taxon>ecological metagenomes</taxon>
    </lineage>
</organism>
<dbReference type="Gene3D" id="2.40.50.100">
    <property type="match status" value="1"/>
</dbReference>
<dbReference type="InterPro" id="IPR000089">
    <property type="entry name" value="Biotin_lipoyl"/>
</dbReference>
<evidence type="ECO:0000259" key="2">
    <source>
        <dbReference type="PROSITE" id="PS50968"/>
    </source>
</evidence>
<protein>
    <recommendedName>
        <fullName evidence="2">Lipoyl-binding domain-containing protein</fullName>
    </recommendedName>
</protein>
<dbReference type="CDD" id="cd06850">
    <property type="entry name" value="biotinyl_domain"/>
    <property type="match status" value="1"/>
</dbReference>
<evidence type="ECO:0000313" key="3">
    <source>
        <dbReference type="EMBL" id="GAG98436.1"/>
    </source>
</evidence>
<reference evidence="3" key="1">
    <citation type="journal article" date="2014" name="Front. Microbiol.">
        <title>High frequency of phylogenetically diverse reductive dehalogenase-homologous genes in deep subseafloor sedimentary metagenomes.</title>
        <authorList>
            <person name="Kawai M."/>
            <person name="Futagami T."/>
            <person name="Toyoda A."/>
            <person name="Takaki Y."/>
            <person name="Nishi S."/>
            <person name="Hori S."/>
            <person name="Arai W."/>
            <person name="Tsubouchi T."/>
            <person name="Morono Y."/>
            <person name="Uchiyama I."/>
            <person name="Ito T."/>
            <person name="Fujiyama A."/>
            <person name="Inagaki F."/>
            <person name="Takami H."/>
        </authorList>
    </citation>
    <scope>NUCLEOTIDE SEQUENCE</scope>
    <source>
        <strain evidence="3">Expedition CK06-06</strain>
    </source>
</reference>
<gene>
    <name evidence="3" type="ORF">S01H4_39322</name>
</gene>
<sequence>MKYVATSGEREILIEILDDHHITVDGVDYEIDFKSVSEQTVYSLLANNNSYEALVYESEEGWQVLLHGSQYELLVEDERERRLRASLGGGPPENVDFHLRAPMPGLIVTVPVNEGQMVEKGDVLVVLESMKMQNQLKSPRPGKVSRVQVKPGDSVEQRDTLLSVV</sequence>
<dbReference type="AlphaFoldDB" id="X1DPS7"/>
<dbReference type="PANTHER" id="PTHR45266">
    <property type="entry name" value="OXALOACETATE DECARBOXYLASE ALPHA CHAIN"/>
    <property type="match status" value="1"/>
</dbReference>
<dbReference type="FunFam" id="2.40.50.100:FF:000003">
    <property type="entry name" value="Acetyl-CoA carboxylase biotin carboxyl carrier protein"/>
    <property type="match status" value="1"/>
</dbReference>
<dbReference type="Pfam" id="PF00364">
    <property type="entry name" value="Biotin_lipoyl"/>
    <property type="match status" value="1"/>
</dbReference>
<dbReference type="PANTHER" id="PTHR45266:SF3">
    <property type="entry name" value="OXALOACETATE DECARBOXYLASE ALPHA CHAIN"/>
    <property type="match status" value="1"/>
</dbReference>
<keyword evidence="1" id="KW-0092">Biotin</keyword>
<dbReference type="EMBL" id="BART01021287">
    <property type="protein sequence ID" value="GAG98436.1"/>
    <property type="molecule type" value="Genomic_DNA"/>
</dbReference>
<comment type="caution">
    <text evidence="3">The sequence shown here is derived from an EMBL/GenBank/DDBJ whole genome shotgun (WGS) entry which is preliminary data.</text>
</comment>
<evidence type="ECO:0000256" key="1">
    <source>
        <dbReference type="ARBA" id="ARBA00023267"/>
    </source>
</evidence>
<dbReference type="PROSITE" id="PS50968">
    <property type="entry name" value="BIOTINYL_LIPOYL"/>
    <property type="match status" value="1"/>
</dbReference>
<feature type="domain" description="Lipoyl-binding" evidence="2">
    <location>
        <begin position="90"/>
        <end position="165"/>
    </location>
</feature>
<proteinExistence type="predicted"/>
<name>X1DPS7_9ZZZZ</name>
<dbReference type="InterPro" id="IPR050709">
    <property type="entry name" value="Biotin_Carboxyl_Carrier/Decarb"/>
</dbReference>
<dbReference type="InterPro" id="IPR011053">
    <property type="entry name" value="Single_hybrid_motif"/>
</dbReference>